<evidence type="ECO:0000313" key="3">
    <source>
        <dbReference type="Proteomes" id="UP000002866"/>
    </source>
</evidence>
<dbReference type="Proteomes" id="UP000002866">
    <property type="component" value="Chromosome 7"/>
</dbReference>
<dbReference type="Pfam" id="PF00043">
    <property type="entry name" value="GST_C"/>
    <property type="match status" value="1"/>
</dbReference>
<dbReference type="PROSITE" id="PS50405">
    <property type="entry name" value="GST_CTER"/>
    <property type="match status" value="1"/>
</dbReference>
<dbReference type="InterPro" id="IPR036282">
    <property type="entry name" value="Glutathione-S-Trfase_C_sf"/>
</dbReference>
<dbReference type="RefSeq" id="XP_004181659.1">
    <property type="nucleotide sequence ID" value="XM_004181611.1"/>
</dbReference>
<proteinExistence type="predicted"/>
<dbReference type="SUPFAM" id="SSF47616">
    <property type="entry name" value="GST C-terminal domain-like"/>
    <property type="match status" value="1"/>
</dbReference>
<dbReference type="eggNOG" id="KOG0867">
    <property type="taxonomic scope" value="Eukaryota"/>
</dbReference>
<dbReference type="InterPro" id="IPR050802">
    <property type="entry name" value="EF-GSTs"/>
</dbReference>
<dbReference type="OrthoDB" id="249703at2759"/>
<dbReference type="EMBL" id="HE806322">
    <property type="protein sequence ID" value="CCH62140.1"/>
    <property type="molecule type" value="Genomic_DNA"/>
</dbReference>
<dbReference type="STRING" id="1071380.I2H6Y8"/>
<dbReference type="GO" id="GO:0005737">
    <property type="term" value="C:cytoplasm"/>
    <property type="evidence" value="ECO:0007669"/>
    <property type="project" value="TreeGrafter"/>
</dbReference>
<name>I2H6Y8_HENB6</name>
<dbReference type="FunFam" id="3.40.30.10:FF:000142">
    <property type="entry name" value="Elongation factor 1 gamma"/>
    <property type="match status" value="1"/>
</dbReference>
<dbReference type="GO" id="GO:0006414">
    <property type="term" value="P:translational elongation"/>
    <property type="evidence" value="ECO:0007669"/>
    <property type="project" value="TreeGrafter"/>
</dbReference>
<dbReference type="AlphaFoldDB" id="I2H6Y8"/>
<dbReference type="InterPro" id="IPR010987">
    <property type="entry name" value="Glutathione-S-Trfase_C-like"/>
</dbReference>
<dbReference type="Gene3D" id="3.40.30.10">
    <property type="entry name" value="Glutaredoxin"/>
    <property type="match status" value="1"/>
</dbReference>
<sequence length="217" mass="25168">MSQGTLFVNDFPRGIVAKRLVEFYNLDVKIESTSSPTFIKEFPLKRIPVFITSDGVKLQEMTPLSIYLANFISDKKVKAQLLSEGNILDQALQGKWMSLSNTDFFTCAANIFYMSVGNWQYYEELDEKFWKEVNAAASVFEERLSKNNYLVNDNITLADLITGVQWAFSFQHILGEEFRSKYPSIEPWVRRVIGEPILKEQFKDFKLLEKNCDSKFH</sequence>
<dbReference type="InterPro" id="IPR036249">
    <property type="entry name" value="Thioredoxin-like_sf"/>
</dbReference>
<gene>
    <name evidence="2" type="primary">TBLA0G01980</name>
    <name evidence="2" type="ORF">TBLA_0G01980</name>
</gene>
<dbReference type="CDD" id="cd03181">
    <property type="entry name" value="GST_C_EF1Bgamma_like"/>
    <property type="match status" value="1"/>
</dbReference>
<keyword evidence="3" id="KW-1185">Reference proteome</keyword>
<dbReference type="SUPFAM" id="SSF52833">
    <property type="entry name" value="Thioredoxin-like"/>
    <property type="match status" value="1"/>
</dbReference>
<dbReference type="InterPro" id="IPR004046">
    <property type="entry name" value="GST_C"/>
</dbReference>
<dbReference type="GeneID" id="14497272"/>
<accession>I2H6Y8</accession>
<protein>
    <recommendedName>
        <fullName evidence="1">GST C-terminal domain-containing protein</fullName>
    </recommendedName>
</protein>
<dbReference type="InParanoid" id="I2H6Y8"/>
<dbReference type="PANTHER" id="PTHR43986">
    <property type="entry name" value="ELONGATION FACTOR 1-GAMMA"/>
    <property type="match status" value="1"/>
</dbReference>
<dbReference type="HOGENOM" id="CLU_011226_3_2_1"/>
<evidence type="ECO:0000259" key="1">
    <source>
        <dbReference type="PROSITE" id="PS50405"/>
    </source>
</evidence>
<feature type="domain" description="GST C-terminal" evidence="1">
    <location>
        <begin position="86"/>
        <end position="214"/>
    </location>
</feature>
<dbReference type="PANTHER" id="PTHR43986:SF1">
    <property type="entry name" value="ELONGATION FACTOR 1-GAMMA"/>
    <property type="match status" value="1"/>
</dbReference>
<dbReference type="OMA" id="RTILYTH"/>
<organism evidence="2 3">
    <name type="scientific">Henningerozyma blattae (strain ATCC 34711 / CBS 6284 / DSM 70876 / NBRC 10599 / NRRL Y-10934 / UCD 77-7)</name>
    <name type="common">Yeast</name>
    <name type="synonym">Tetrapisispora blattae</name>
    <dbReference type="NCBI Taxonomy" id="1071380"/>
    <lineage>
        <taxon>Eukaryota</taxon>
        <taxon>Fungi</taxon>
        <taxon>Dikarya</taxon>
        <taxon>Ascomycota</taxon>
        <taxon>Saccharomycotina</taxon>
        <taxon>Saccharomycetes</taxon>
        <taxon>Saccharomycetales</taxon>
        <taxon>Saccharomycetaceae</taxon>
        <taxon>Henningerozyma</taxon>
    </lineage>
</organism>
<reference evidence="2 3" key="1">
    <citation type="journal article" date="2011" name="Proc. Natl. Acad. Sci. U.S.A.">
        <title>Evolutionary erosion of yeast sex chromosomes by mating-type switching accidents.</title>
        <authorList>
            <person name="Gordon J.L."/>
            <person name="Armisen D."/>
            <person name="Proux-Wera E."/>
            <person name="Oheigeartaigh S.S."/>
            <person name="Byrne K.P."/>
            <person name="Wolfe K.H."/>
        </authorList>
    </citation>
    <scope>NUCLEOTIDE SEQUENCE [LARGE SCALE GENOMIC DNA]</scope>
    <source>
        <strain evidence="3">ATCC 34711 / CBS 6284 / DSM 70876 / NBRC 10599 / NRRL Y-10934 / UCD 77-7</strain>
    </source>
</reference>
<evidence type="ECO:0000313" key="2">
    <source>
        <dbReference type="EMBL" id="CCH62140.1"/>
    </source>
</evidence>
<dbReference type="Gene3D" id="1.20.1050.10">
    <property type="match status" value="1"/>
</dbReference>
<dbReference type="KEGG" id="tbl:TBLA_0G01980"/>
<dbReference type="GO" id="GO:0005634">
    <property type="term" value="C:nucleus"/>
    <property type="evidence" value="ECO:0007669"/>
    <property type="project" value="TreeGrafter"/>
</dbReference>